<evidence type="ECO:0000313" key="7">
    <source>
        <dbReference type="Proteomes" id="UP000199302"/>
    </source>
</evidence>
<accession>A0A1I6DDY8</accession>
<reference evidence="6 7" key="1">
    <citation type="submission" date="2016-10" db="EMBL/GenBank/DDBJ databases">
        <authorList>
            <person name="de Groot N.N."/>
        </authorList>
    </citation>
    <scope>NUCLEOTIDE SEQUENCE [LARGE SCALE GENOMIC DNA]</scope>
    <source>
        <strain evidence="7">KMM 9023,NRIC 0796,JCM 17311,KCTC 23692</strain>
    </source>
</reference>
<dbReference type="InterPro" id="IPR003439">
    <property type="entry name" value="ABC_transporter-like_ATP-bd"/>
</dbReference>
<dbReference type="AlphaFoldDB" id="A0A1I6DDY8"/>
<dbReference type="RefSeq" id="WP_092077665.1">
    <property type="nucleotide sequence ID" value="NZ_FOYI01000003.1"/>
</dbReference>
<dbReference type="STRING" id="871652.SAMN04515673_10338"/>
<organism evidence="6 7">
    <name type="scientific">Poseidonocella sedimentorum</name>
    <dbReference type="NCBI Taxonomy" id="871652"/>
    <lineage>
        <taxon>Bacteria</taxon>
        <taxon>Pseudomonadati</taxon>
        <taxon>Pseudomonadota</taxon>
        <taxon>Alphaproteobacteria</taxon>
        <taxon>Rhodobacterales</taxon>
        <taxon>Roseobacteraceae</taxon>
        <taxon>Poseidonocella</taxon>
    </lineage>
</organism>
<proteinExistence type="inferred from homology"/>
<name>A0A1I6DDY8_9RHOB</name>
<keyword evidence="2" id="KW-0813">Transport</keyword>
<dbReference type="GO" id="GO:0005886">
    <property type="term" value="C:plasma membrane"/>
    <property type="evidence" value="ECO:0007669"/>
    <property type="project" value="TreeGrafter"/>
</dbReference>
<dbReference type="OrthoDB" id="9787227at2"/>
<dbReference type="CDD" id="cd03255">
    <property type="entry name" value="ABC_MJ0796_LolCDE_FtsE"/>
    <property type="match status" value="1"/>
</dbReference>
<evidence type="ECO:0000256" key="3">
    <source>
        <dbReference type="ARBA" id="ARBA00022741"/>
    </source>
</evidence>
<evidence type="ECO:0000313" key="6">
    <source>
        <dbReference type="EMBL" id="SFR03581.1"/>
    </source>
</evidence>
<protein>
    <submittedName>
        <fullName evidence="6">Putative ABC transport system ATP-binding protein</fullName>
    </submittedName>
</protein>
<dbReference type="Proteomes" id="UP000199302">
    <property type="component" value="Unassembled WGS sequence"/>
</dbReference>
<dbReference type="PROSITE" id="PS00211">
    <property type="entry name" value="ABC_TRANSPORTER_1"/>
    <property type="match status" value="1"/>
</dbReference>
<evidence type="ECO:0000256" key="2">
    <source>
        <dbReference type="ARBA" id="ARBA00022448"/>
    </source>
</evidence>
<dbReference type="PROSITE" id="PS50893">
    <property type="entry name" value="ABC_TRANSPORTER_2"/>
    <property type="match status" value="1"/>
</dbReference>
<dbReference type="InterPro" id="IPR017911">
    <property type="entry name" value="MacB-like_ATP-bd"/>
</dbReference>
<keyword evidence="7" id="KW-1185">Reference proteome</keyword>
<dbReference type="InterPro" id="IPR003593">
    <property type="entry name" value="AAA+_ATPase"/>
</dbReference>
<keyword evidence="3" id="KW-0547">Nucleotide-binding</keyword>
<dbReference type="SUPFAM" id="SSF52540">
    <property type="entry name" value="P-loop containing nucleoside triphosphate hydrolases"/>
    <property type="match status" value="1"/>
</dbReference>
<evidence type="ECO:0000259" key="5">
    <source>
        <dbReference type="PROSITE" id="PS50893"/>
    </source>
</evidence>
<dbReference type="GO" id="GO:0016887">
    <property type="term" value="F:ATP hydrolysis activity"/>
    <property type="evidence" value="ECO:0007669"/>
    <property type="project" value="InterPro"/>
</dbReference>
<dbReference type="InterPro" id="IPR017871">
    <property type="entry name" value="ABC_transporter-like_CS"/>
</dbReference>
<dbReference type="InterPro" id="IPR027417">
    <property type="entry name" value="P-loop_NTPase"/>
</dbReference>
<dbReference type="SMART" id="SM00382">
    <property type="entry name" value="AAA"/>
    <property type="match status" value="1"/>
</dbReference>
<dbReference type="PANTHER" id="PTHR24220">
    <property type="entry name" value="IMPORT ATP-BINDING PROTEIN"/>
    <property type="match status" value="1"/>
</dbReference>
<evidence type="ECO:0000256" key="1">
    <source>
        <dbReference type="ARBA" id="ARBA00005417"/>
    </source>
</evidence>
<dbReference type="GO" id="GO:0005524">
    <property type="term" value="F:ATP binding"/>
    <property type="evidence" value="ECO:0007669"/>
    <property type="project" value="UniProtKB-KW"/>
</dbReference>
<keyword evidence="4 6" id="KW-0067">ATP-binding</keyword>
<dbReference type="EMBL" id="FOYI01000003">
    <property type="protein sequence ID" value="SFR03581.1"/>
    <property type="molecule type" value="Genomic_DNA"/>
</dbReference>
<dbReference type="GO" id="GO:0022857">
    <property type="term" value="F:transmembrane transporter activity"/>
    <property type="evidence" value="ECO:0007669"/>
    <property type="project" value="TreeGrafter"/>
</dbReference>
<feature type="domain" description="ABC transporter" evidence="5">
    <location>
        <begin position="8"/>
        <end position="230"/>
    </location>
</feature>
<gene>
    <name evidence="6" type="ORF">SAMN04515673_10338</name>
</gene>
<sequence>MPRTPPPLRLRDLAVTSPGGRALLTLPKLAIAPGTATVIRGPSGAGKSTLLMALAGLIRPARGEIRWGETDLAALPEPAIARFRRETLGFVFQDHMLFEELSAAENASLAALYAPKAARAGLAARSEALLTRLGLGARGARRVDSFSGGERQRIAVARALATDPPILLADEPTASLDRANADRLVADLMSLARDGGKTVIAVSHDPALIAAADRVLHIEDGALRPESARV</sequence>
<dbReference type="InterPro" id="IPR015854">
    <property type="entry name" value="ABC_transpr_LolD-like"/>
</dbReference>
<dbReference type="PANTHER" id="PTHR24220:SF689">
    <property type="entry name" value="LIPOPROTEIN-RELEASING SYSTEM ATP-BINDING PROTEIN LOLD"/>
    <property type="match status" value="1"/>
</dbReference>
<comment type="similarity">
    <text evidence="1">Belongs to the ABC transporter superfamily.</text>
</comment>
<dbReference type="Gene3D" id="3.40.50.300">
    <property type="entry name" value="P-loop containing nucleotide triphosphate hydrolases"/>
    <property type="match status" value="1"/>
</dbReference>
<dbReference type="Pfam" id="PF00005">
    <property type="entry name" value="ABC_tran"/>
    <property type="match status" value="1"/>
</dbReference>
<evidence type="ECO:0000256" key="4">
    <source>
        <dbReference type="ARBA" id="ARBA00022840"/>
    </source>
</evidence>